<dbReference type="RefSeq" id="WP_006300416.1">
    <property type="nucleotide sequence ID" value="NZ_CM001022.1"/>
</dbReference>
<dbReference type="STRING" id="584708.Apau_0820"/>
<dbReference type="AlphaFoldDB" id="E3CVP7"/>
<dbReference type="SUPFAM" id="SSF55729">
    <property type="entry name" value="Acyl-CoA N-acyltransferases (Nat)"/>
    <property type="match status" value="1"/>
</dbReference>
<dbReference type="PANTHER" id="PTHR43792:SF9">
    <property type="entry name" value="RIBOSOMAL-PROTEIN-ALANINE ACETYLTRANSFERASE"/>
    <property type="match status" value="1"/>
</dbReference>
<dbReference type="GO" id="GO:0005737">
    <property type="term" value="C:cytoplasm"/>
    <property type="evidence" value="ECO:0007669"/>
    <property type="project" value="TreeGrafter"/>
</dbReference>
<dbReference type="PANTHER" id="PTHR43792">
    <property type="entry name" value="GNAT FAMILY, PUTATIVE (AFU_ORTHOLOGUE AFUA_3G00765)-RELATED-RELATED"/>
    <property type="match status" value="1"/>
</dbReference>
<dbReference type="EMBL" id="CM001022">
    <property type="protein sequence ID" value="EFQ23248.1"/>
    <property type="molecule type" value="Genomic_DNA"/>
</dbReference>
<keyword evidence="3" id="KW-0808">Transferase</keyword>
<dbReference type="InterPro" id="IPR016181">
    <property type="entry name" value="Acyl_CoA_acyltransferase"/>
</dbReference>
<proteinExistence type="predicted"/>
<feature type="region of interest" description="Disordered" evidence="1">
    <location>
        <begin position="185"/>
        <end position="210"/>
    </location>
</feature>
<feature type="domain" description="N-acetyltransferase" evidence="2">
    <location>
        <begin position="12"/>
        <end position="172"/>
    </location>
</feature>
<dbReference type="Gene3D" id="3.40.630.30">
    <property type="match status" value="1"/>
</dbReference>
<dbReference type="Proteomes" id="UP000005096">
    <property type="component" value="Chromosome"/>
</dbReference>
<dbReference type="GO" id="GO:0008999">
    <property type="term" value="F:protein-N-terminal-alanine acetyltransferase activity"/>
    <property type="evidence" value="ECO:0007669"/>
    <property type="project" value="TreeGrafter"/>
</dbReference>
<dbReference type="Pfam" id="PF13302">
    <property type="entry name" value="Acetyltransf_3"/>
    <property type="match status" value="1"/>
</dbReference>
<protein>
    <submittedName>
        <fullName evidence="3">GCN5-related N-acetyltransferase</fullName>
    </submittedName>
</protein>
<keyword evidence="4" id="KW-1185">Reference proteome</keyword>
<dbReference type="InterPro" id="IPR051531">
    <property type="entry name" value="N-acetyltransferase"/>
</dbReference>
<evidence type="ECO:0000313" key="3">
    <source>
        <dbReference type="EMBL" id="EFQ23248.1"/>
    </source>
</evidence>
<evidence type="ECO:0000256" key="1">
    <source>
        <dbReference type="SAM" id="MobiDB-lite"/>
    </source>
</evidence>
<dbReference type="InterPro" id="IPR000182">
    <property type="entry name" value="GNAT_dom"/>
</dbReference>
<sequence>MSRLPVLETPRLLLRPFALSDARSVQALAGDAAIADTTLRIPHPYENGMAEEWIGTHERLFESGEQANFAITRKTNRELVGAIGLVIEGGADRAELGYWVGKPGWGQGYCSEAGRAVLAFGFGTLHLQKIHACFFPRNPASGRVLEKLGMIREGVLRRHVKKNGIYEDIVVCGILREEWFKEPGTTSRRGEADRKTPSTEPCDEGRVGNL</sequence>
<name>E3CVP7_9BACT</name>
<evidence type="ECO:0000259" key="2">
    <source>
        <dbReference type="PROSITE" id="PS51186"/>
    </source>
</evidence>
<dbReference type="PROSITE" id="PS51186">
    <property type="entry name" value="GNAT"/>
    <property type="match status" value="1"/>
</dbReference>
<accession>E3CVP7</accession>
<dbReference type="OrthoDB" id="9785602at2"/>
<dbReference type="PaxDb" id="584708-Apau_0820"/>
<gene>
    <name evidence="3" type="ORF">Apau_0820</name>
</gene>
<reference evidence="3 4" key="1">
    <citation type="journal article" date="2010" name="Stand. Genomic Sci.">
        <title>Non-contiguous finished genome sequence of Aminomonas paucivorans type strain (GLU-3).</title>
        <authorList>
            <person name="Pitluck S."/>
            <person name="Yasawong M."/>
            <person name="Held B."/>
            <person name="Lapidus A."/>
            <person name="Nolan M."/>
            <person name="Copeland A."/>
            <person name="Lucas S."/>
            <person name="Del Rio T.G."/>
            <person name="Tice H."/>
            <person name="Cheng J.F."/>
            <person name="Chertkov O."/>
            <person name="Goodwin L."/>
            <person name="Tapia R."/>
            <person name="Han C."/>
            <person name="Liolios K."/>
            <person name="Ivanova N."/>
            <person name="Mavromatis K."/>
            <person name="Ovchinnikova G."/>
            <person name="Pati A."/>
            <person name="Chen A."/>
            <person name="Palaniappan K."/>
            <person name="Land M."/>
            <person name="Hauser L."/>
            <person name="Chang Y.J."/>
            <person name="Jeffries C.D."/>
            <person name="Pukall R."/>
            <person name="Spring S."/>
            <person name="Rohde M."/>
            <person name="Sikorski J."/>
            <person name="Goker M."/>
            <person name="Woyke T."/>
            <person name="Bristow J."/>
            <person name="Eisen J.A."/>
            <person name="Markowitz V."/>
            <person name="Hugenholtz P."/>
            <person name="Kyrpides N.C."/>
            <person name="Klenk H.P."/>
        </authorList>
    </citation>
    <scope>NUCLEOTIDE SEQUENCE [LARGE SCALE GENOMIC DNA]</scope>
    <source>
        <strain evidence="3 4">DSM 12260</strain>
    </source>
</reference>
<feature type="compositionally biased region" description="Basic and acidic residues" evidence="1">
    <location>
        <begin position="188"/>
        <end position="210"/>
    </location>
</feature>
<evidence type="ECO:0000313" key="4">
    <source>
        <dbReference type="Proteomes" id="UP000005096"/>
    </source>
</evidence>
<dbReference type="HOGENOM" id="CLU_013985_3_4_0"/>
<dbReference type="eggNOG" id="COG1670">
    <property type="taxonomic scope" value="Bacteria"/>
</dbReference>
<organism evidence="3 4">
    <name type="scientific">Aminomonas paucivorans DSM 12260</name>
    <dbReference type="NCBI Taxonomy" id="584708"/>
    <lineage>
        <taxon>Bacteria</taxon>
        <taxon>Thermotogati</taxon>
        <taxon>Synergistota</taxon>
        <taxon>Synergistia</taxon>
        <taxon>Synergistales</taxon>
        <taxon>Synergistaceae</taxon>
        <taxon>Aminomonas</taxon>
    </lineage>
</organism>